<organism evidence="2 3">
    <name type="scientific">Plantactinospora alkalitolerans</name>
    <dbReference type="NCBI Taxonomy" id="2789879"/>
    <lineage>
        <taxon>Bacteria</taxon>
        <taxon>Bacillati</taxon>
        <taxon>Actinomycetota</taxon>
        <taxon>Actinomycetes</taxon>
        <taxon>Micromonosporales</taxon>
        <taxon>Micromonosporaceae</taxon>
        <taxon>Plantactinospora</taxon>
    </lineage>
</organism>
<evidence type="ECO:0000313" key="2">
    <source>
        <dbReference type="EMBL" id="MBF9133338.1"/>
    </source>
</evidence>
<accession>A0ABS0H4F1</accession>
<evidence type="ECO:0000313" key="3">
    <source>
        <dbReference type="Proteomes" id="UP000638560"/>
    </source>
</evidence>
<gene>
    <name evidence="2" type="ORF">I0C86_30905</name>
</gene>
<feature type="region of interest" description="Disordered" evidence="1">
    <location>
        <begin position="1"/>
        <end position="58"/>
    </location>
</feature>
<proteinExistence type="predicted"/>
<dbReference type="RefSeq" id="WP_196204848.1">
    <property type="nucleotide sequence ID" value="NZ_JADPUN010000266.1"/>
</dbReference>
<dbReference type="EMBL" id="JADPUN010000266">
    <property type="protein sequence ID" value="MBF9133338.1"/>
    <property type="molecule type" value="Genomic_DNA"/>
</dbReference>
<reference evidence="2 3" key="1">
    <citation type="submission" date="2020-11" db="EMBL/GenBank/DDBJ databases">
        <title>A novel isolate from a Black sea contaminated sediment with potential to produce alkanes: Plantactinospora alkalitolerans sp. nov.</title>
        <authorList>
            <person name="Carro L."/>
            <person name="Veyisoglu A."/>
            <person name="Guven K."/>
            <person name="Schumann P."/>
            <person name="Klenk H.-P."/>
            <person name="Sahin N."/>
        </authorList>
    </citation>
    <scope>NUCLEOTIDE SEQUENCE [LARGE SCALE GENOMIC DNA]</scope>
    <source>
        <strain evidence="2 3">S1510</strain>
    </source>
</reference>
<dbReference type="Proteomes" id="UP000638560">
    <property type="component" value="Unassembled WGS sequence"/>
</dbReference>
<keyword evidence="3" id="KW-1185">Reference proteome</keyword>
<comment type="caution">
    <text evidence="2">The sequence shown here is derived from an EMBL/GenBank/DDBJ whole genome shotgun (WGS) entry which is preliminary data.</text>
</comment>
<evidence type="ECO:0000256" key="1">
    <source>
        <dbReference type="SAM" id="MobiDB-lite"/>
    </source>
</evidence>
<sequence length="58" mass="5859">MSSSRLMPSGPLGRSGGPAGKAANMLTLAREKAQRVAAKKTKSAPAPGLRAATIKVGR</sequence>
<protein>
    <submittedName>
        <fullName evidence="2">Uncharacterized protein</fullName>
    </submittedName>
</protein>
<name>A0ABS0H4F1_9ACTN</name>